<dbReference type="SUPFAM" id="SSF52540">
    <property type="entry name" value="P-loop containing nucleoside triphosphate hydrolases"/>
    <property type="match status" value="1"/>
</dbReference>
<dbReference type="AlphaFoldDB" id="A0A9D0YST7"/>
<sequence>MNALEIRNLTKDYGEFTLDNLNLTLPCGCIMGLIGENGAGKSTTIKLILDMIHRDEGTITLLGRDNREDMLLTKQDIGVVLDEVGIPSCLSAVQVGKIMTHTFTKWDKELYAQYLKKLNLPEKRPFKEYSKGMKMKLGIAVALSHHPKLLILDEATSGLDPVVRDEVVEMFSEFTRDESHAVLISSHIVSDLEKICDYIAFLHKGKLMLCEEKDRLLEEYGLIHCSKEQLSELDAQAVRGVKASPYGVEALVRRDGVPTGIQISPVSIEELFIFMVKEAA</sequence>
<dbReference type="PANTHER" id="PTHR42939">
    <property type="entry name" value="ABC TRANSPORTER ATP-BINDING PROTEIN ALBC-RELATED"/>
    <property type="match status" value="1"/>
</dbReference>
<dbReference type="Gene3D" id="3.40.50.300">
    <property type="entry name" value="P-loop containing nucleotide triphosphate hydrolases"/>
    <property type="match status" value="1"/>
</dbReference>
<dbReference type="InterPro" id="IPR003593">
    <property type="entry name" value="AAA+_ATPase"/>
</dbReference>
<evidence type="ECO:0000256" key="3">
    <source>
        <dbReference type="ARBA" id="ARBA00022840"/>
    </source>
</evidence>
<evidence type="ECO:0000313" key="6">
    <source>
        <dbReference type="Proteomes" id="UP000886879"/>
    </source>
</evidence>
<organism evidence="5 6">
    <name type="scientific">Candidatus Enterenecus faecium</name>
    <dbReference type="NCBI Taxonomy" id="2840780"/>
    <lineage>
        <taxon>Bacteria</taxon>
        <taxon>Bacillati</taxon>
        <taxon>Bacillota</taxon>
        <taxon>Clostridia</taxon>
        <taxon>Eubacteriales</taxon>
        <taxon>Candidatus Enterenecus</taxon>
    </lineage>
</organism>
<evidence type="ECO:0000256" key="1">
    <source>
        <dbReference type="ARBA" id="ARBA00022448"/>
    </source>
</evidence>
<dbReference type="PROSITE" id="PS50893">
    <property type="entry name" value="ABC_TRANSPORTER_2"/>
    <property type="match status" value="1"/>
</dbReference>
<dbReference type="Pfam" id="PF00005">
    <property type="entry name" value="ABC_tran"/>
    <property type="match status" value="1"/>
</dbReference>
<dbReference type="Proteomes" id="UP000886879">
    <property type="component" value="Unassembled WGS sequence"/>
</dbReference>
<dbReference type="PROSITE" id="PS00211">
    <property type="entry name" value="ABC_TRANSPORTER_1"/>
    <property type="match status" value="1"/>
</dbReference>
<keyword evidence="3 5" id="KW-0067">ATP-binding</keyword>
<comment type="caution">
    <text evidence="5">The sequence shown here is derived from an EMBL/GenBank/DDBJ whole genome shotgun (WGS) entry which is preliminary data.</text>
</comment>
<dbReference type="PANTHER" id="PTHR42939:SF3">
    <property type="entry name" value="ABC TRANSPORTER ATP-BINDING COMPONENT"/>
    <property type="match status" value="1"/>
</dbReference>
<feature type="domain" description="ABC transporter" evidence="4">
    <location>
        <begin position="4"/>
        <end position="229"/>
    </location>
</feature>
<evidence type="ECO:0000313" key="5">
    <source>
        <dbReference type="EMBL" id="HIQ61089.1"/>
    </source>
</evidence>
<dbReference type="InterPro" id="IPR051782">
    <property type="entry name" value="ABC_Transporter_VariousFunc"/>
</dbReference>
<dbReference type="GO" id="GO:0016887">
    <property type="term" value="F:ATP hydrolysis activity"/>
    <property type="evidence" value="ECO:0007669"/>
    <property type="project" value="InterPro"/>
</dbReference>
<dbReference type="SMART" id="SM00382">
    <property type="entry name" value="AAA"/>
    <property type="match status" value="1"/>
</dbReference>
<keyword evidence="2" id="KW-0547">Nucleotide-binding</keyword>
<proteinExistence type="predicted"/>
<dbReference type="InterPro" id="IPR003439">
    <property type="entry name" value="ABC_transporter-like_ATP-bd"/>
</dbReference>
<dbReference type="InterPro" id="IPR027417">
    <property type="entry name" value="P-loop_NTPase"/>
</dbReference>
<reference evidence="5" key="1">
    <citation type="submission" date="2020-10" db="EMBL/GenBank/DDBJ databases">
        <authorList>
            <person name="Gilroy R."/>
        </authorList>
    </citation>
    <scope>NUCLEOTIDE SEQUENCE</scope>
    <source>
        <strain evidence="5">ChiGjej2B2-12916</strain>
    </source>
</reference>
<keyword evidence="1" id="KW-0813">Transport</keyword>
<accession>A0A9D0YST7</accession>
<protein>
    <submittedName>
        <fullName evidence="5">ABC transporter ATP-binding protein</fullName>
    </submittedName>
</protein>
<dbReference type="GO" id="GO:0005524">
    <property type="term" value="F:ATP binding"/>
    <property type="evidence" value="ECO:0007669"/>
    <property type="project" value="UniProtKB-KW"/>
</dbReference>
<evidence type="ECO:0000259" key="4">
    <source>
        <dbReference type="PROSITE" id="PS50893"/>
    </source>
</evidence>
<dbReference type="CDD" id="cd03230">
    <property type="entry name" value="ABC_DR_subfamily_A"/>
    <property type="match status" value="1"/>
</dbReference>
<gene>
    <name evidence="5" type="ORF">IAD31_05785</name>
</gene>
<dbReference type="InterPro" id="IPR017871">
    <property type="entry name" value="ABC_transporter-like_CS"/>
</dbReference>
<dbReference type="EMBL" id="DVFO01000055">
    <property type="protein sequence ID" value="HIQ61089.1"/>
    <property type="molecule type" value="Genomic_DNA"/>
</dbReference>
<reference evidence="5" key="2">
    <citation type="journal article" date="2021" name="PeerJ">
        <title>Extensive microbial diversity within the chicken gut microbiome revealed by metagenomics and culture.</title>
        <authorList>
            <person name="Gilroy R."/>
            <person name="Ravi A."/>
            <person name="Getino M."/>
            <person name="Pursley I."/>
            <person name="Horton D.L."/>
            <person name="Alikhan N.F."/>
            <person name="Baker D."/>
            <person name="Gharbi K."/>
            <person name="Hall N."/>
            <person name="Watson M."/>
            <person name="Adriaenssens E.M."/>
            <person name="Foster-Nyarko E."/>
            <person name="Jarju S."/>
            <person name="Secka A."/>
            <person name="Antonio M."/>
            <person name="Oren A."/>
            <person name="Chaudhuri R.R."/>
            <person name="La Ragione R."/>
            <person name="Hildebrand F."/>
            <person name="Pallen M.J."/>
        </authorList>
    </citation>
    <scope>NUCLEOTIDE SEQUENCE</scope>
    <source>
        <strain evidence="5">ChiGjej2B2-12916</strain>
    </source>
</reference>
<name>A0A9D0YST7_9FIRM</name>
<evidence type="ECO:0000256" key="2">
    <source>
        <dbReference type="ARBA" id="ARBA00022741"/>
    </source>
</evidence>